<organism evidence="1">
    <name type="scientific">Gallid alphaherpesvirus 2</name>
    <dbReference type="NCBI Taxonomy" id="10390"/>
    <lineage>
        <taxon>Viruses</taxon>
        <taxon>Duplodnaviria</taxon>
        <taxon>Heunggongvirae</taxon>
        <taxon>Peploviricota</taxon>
        <taxon>Herviviricetes</taxon>
        <taxon>Herpesvirales</taxon>
        <taxon>Orthoherpesviridae</taxon>
        <taxon>Alphaherpesvirinae</taxon>
        <taxon>Mardivirus</taxon>
        <taxon>Mardivirus gallidalpha2</taxon>
    </lineage>
</organism>
<proteinExistence type="predicted"/>
<accession>Q159X2</accession>
<sequence length="107" mass="12306">MWNTIGRCSIQAVHMAKVCRPPVRCDVMFRFEHVREMELLTLKRSISPHLYHSAVGSIGNRKNHTYVRLLRLRSQKCLETRKEGLAHSDIVCSQCLVRGIGIGADYR</sequence>
<gene>
    <name evidence="1" type="ORF">MDV075.8</name>
</gene>
<protein>
    <submittedName>
        <fullName evidence="1">14-kDa lytic protein C</fullName>
    </submittedName>
</protein>
<dbReference type="EMBL" id="DQ534537">
    <property type="protein sequence ID" value="ABG22842.1"/>
    <property type="molecule type" value="Genomic_DNA"/>
</dbReference>
<name>Q159X2_9ALPH</name>
<reference evidence="1" key="1">
    <citation type="journal article" date="2007" name="Virus Genes">
        <title>Polymorphisms in the repeat long regions of oncogenic and attenuated pathotypes of Marek's disease virus 1.</title>
        <authorList>
            <person name="Spatz S.J."/>
            <person name="Silva R.F."/>
        </authorList>
    </citation>
    <scope>NUCLEOTIDE SEQUENCE</scope>
    <source>
        <strain evidence="1">CU-2</strain>
    </source>
</reference>
<evidence type="ECO:0000313" key="1">
    <source>
        <dbReference type="EMBL" id="ABG22842.1"/>
    </source>
</evidence>